<evidence type="ECO:0000313" key="6">
    <source>
        <dbReference type="EMBL" id="NYF78683.1"/>
    </source>
</evidence>
<feature type="domain" description="HTH lacI-type" evidence="5">
    <location>
        <begin position="19"/>
        <end position="71"/>
    </location>
</feature>
<proteinExistence type="predicted"/>
<gene>
    <name evidence="6" type="ORF">HDF17_000970</name>
</gene>
<dbReference type="Proteomes" id="UP000589520">
    <property type="component" value="Unassembled WGS sequence"/>
</dbReference>
<dbReference type="Gene3D" id="3.40.50.2300">
    <property type="match status" value="2"/>
</dbReference>
<name>A0A7Y9PEY7_9BACT</name>
<sequence>MSRRVKAAADPNNGVRFDIRDVARLAGVSVATVSRTVNNVPTVNTAMAARVRDAIRELNYFPNTQARALVSGRSRLIGLLVPDITNPFFPELIKRFEETAVKRNYELLIGSTNYDSEIQHCLRRLIERNVDGVAIMTFGVEDPVLGDLSTRHIPMVFVDVSQEAFPQDAVMIDYRHGMEEAVRHLVALGHTEIGFISGPLNQHSATLRRIAFHESMAAAGCIPKEKFIVEGDHQLEGGMAGMTKLLDNPKPPSAVLCSNDLMAIGALRTLQTSGLRVPEDMSIVGFDDIHLAEFVNPPLTTVRMSQVELAREAIQVLIARIEKLNPADHPASQPVSTRLVIRGTTAPPRPRPRRK</sequence>
<keyword evidence="3" id="KW-0804">Transcription</keyword>
<dbReference type="SMART" id="SM00354">
    <property type="entry name" value="HTH_LACI"/>
    <property type="match status" value="1"/>
</dbReference>
<dbReference type="InterPro" id="IPR028082">
    <property type="entry name" value="Peripla_BP_I"/>
</dbReference>
<dbReference type="InterPro" id="IPR010982">
    <property type="entry name" value="Lambda_DNA-bd_dom_sf"/>
</dbReference>
<comment type="caution">
    <text evidence="6">The sequence shown here is derived from an EMBL/GenBank/DDBJ whole genome shotgun (WGS) entry which is preliminary data.</text>
</comment>
<dbReference type="PANTHER" id="PTHR30146:SF109">
    <property type="entry name" value="HTH-TYPE TRANSCRIPTIONAL REGULATOR GALS"/>
    <property type="match status" value="1"/>
</dbReference>
<dbReference type="Pfam" id="PF00356">
    <property type="entry name" value="LacI"/>
    <property type="match status" value="1"/>
</dbReference>
<evidence type="ECO:0000256" key="2">
    <source>
        <dbReference type="ARBA" id="ARBA00023125"/>
    </source>
</evidence>
<dbReference type="PANTHER" id="PTHR30146">
    <property type="entry name" value="LACI-RELATED TRANSCRIPTIONAL REPRESSOR"/>
    <property type="match status" value="1"/>
</dbReference>
<organism evidence="6 7">
    <name type="scientific">Granulicella arctica</name>
    <dbReference type="NCBI Taxonomy" id="940613"/>
    <lineage>
        <taxon>Bacteria</taxon>
        <taxon>Pseudomonadati</taxon>
        <taxon>Acidobacteriota</taxon>
        <taxon>Terriglobia</taxon>
        <taxon>Terriglobales</taxon>
        <taxon>Acidobacteriaceae</taxon>
        <taxon>Granulicella</taxon>
    </lineage>
</organism>
<keyword evidence="7" id="KW-1185">Reference proteome</keyword>
<dbReference type="PRINTS" id="PR00036">
    <property type="entry name" value="HTHLACI"/>
</dbReference>
<evidence type="ECO:0000313" key="7">
    <source>
        <dbReference type="Proteomes" id="UP000589520"/>
    </source>
</evidence>
<dbReference type="GO" id="GO:0000976">
    <property type="term" value="F:transcription cis-regulatory region binding"/>
    <property type="evidence" value="ECO:0007669"/>
    <property type="project" value="TreeGrafter"/>
</dbReference>
<dbReference type="RefSeq" id="WP_179488309.1">
    <property type="nucleotide sequence ID" value="NZ_JACCCW010000001.1"/>
</dbReference>
<dbReference type="InterPro" id="IPR046335">
    <property type="entry name" value="LacI/GalR-like_sensor"/>
</dbReference>
<dbReference type="PROSITE" id="PS50932">
    <property type="entry name" value="HTH_LACI_2"/>
    <property type="match status" value="1"/>
</dbReference>
<evidence type="ECO:0000259" key="5">
    <source>
        <dbReference type="PROSITE" id="PS50932"/>
    </source>
</evidence>
<keyword evidence="1" id="KW-0805">Transcription regulation</keyword>
<dbReference type="Gene3D" id="1.10.260.40">
    <property type="entry name" value="lambda repressor-like DNA-binding domains"/>
    <property type="match status" value="1"/>
</dbReference>
<dbReference type="SUPFAM" id="SSF53822">
    <property type="entry name" value="Periplasmic binding protein-like I"/>
    <property type="match status" value="1"/>
</dbReference>
<reference evidence="6 7" key="1">
    <citation type="submission" date="2020-07" db="EMBL/GenBank/DDBJ databases">
        <title>Genomic Encyclopedia of Type Strains, Phase IV (KMG-V): Genome sequencing to study the core and pangenomes of soil and plant-associated prokaryotes.</title>
        <authorList>
            <person name="Whitman W."/>
        </authorList>
    </citation>
    <scope>NUCLEOTIDE SEQUENCE [LARGE SCALE GENOMIC DNA]</scope>
    <source>
        <strain evidence="6 7">X4EP2</strain>
    </source>
</reference>
<dbReference type="SUPFAM" id="SSF47413">
    <property type="entry name" value="lambda repressor-like DNA-binding domains"/>
    <property type="match status" value="1"/>
</dbReference>
<dbReference type="Pfam" id="PF13377">
    <property type="entry name" value="Peripla_BP_3"/>
    <property type="match status" value="1"/>
</dbReference>
<evidence type="ECO:0000256" key="3">
    <source>
        <dbReference type="ARBA" id="ARBA00023163"/>
    </source>
</evidence>
<accession>A0A7Y9PEY7</accession>
<dbReference type="CDD" id="cd06267">
    <property type="entry name" value="PBP1_LacI_sugar_binding-like"/>
    <property type="match status" value="1"/>
</dbReference>
<protein>
    <submittedName>
        <fullName evidence="6">LacI family transcriptional regulator</fullName>
    </submittedName>
</protein>
<dbReference type="InterPro" id="IPR000843">
    <property type="entry name" value="HTH_LacI"/>
</dbReference>
<feature type="region of interest" description="Disordered" evidence="4">
    <location>
        <begin position="327"/>
        <end position="355"/>
    </location>
</feature>
<evidence type="ECO:0000256" key="1">
    <source>
        <dbReference type="ARBA" id="ARBA00023015"/>
    </source>
</evidence>
<keyword evidence="2" id="KW-0238">DNA-binding</keyword>
<evidence type="ECO:0000256" key="4">
    <source>
        <dbReference type="SAM" id="MobiDB-lite"/>
    </source>
</evidence>
<dbReference type="CDD" id="cd01392">
    <property type="entry name" value="HTH_LacI"/>
    <property type="match status" value="1"/>
</dbReference>
<dbReference type="GO" id="GO:0003700">
    <property type="term" value="F:DNA-binding transcription factor activity"/>
    <property type="evidence" value="ECO:0007669"/>
    <property type="project" value="TreeGrafter"/>
</dbReference>
<dbReference type="EMBL" id="JACCCW010000001">
    <property type="protein sequence ID" value="NYF78683.1"/>
    <property type="molecule type" value="Genomic_DNA"/>
</dbReference>
<dbReference type="AlphaFoldDB" id="A0A7Y9PEY7"/>